<dbReference type="PANTHER" id="PTHR14087">
    <property type="entry name" value="THYMOCYTE NUCLEAR PROTEIN 1"/>
    <property type="match status" value="1"/>
</dbReference>
<evidence type="ECO:0000313" key="2">
    <source>
        <dbReference type="EMBL" id="GCE28385.1"/>
    </source>
</evidence>
<evidence type="ECO:0000259" key="1">
    <source>
        <dbReference type="Pfam" id="PF01878"/>
    </source>
</evidence>
<comment type="caution">
    <text evidence="2">The sequence shown here is derived from an EMBL/GenBank/DDBJ whole genome shotgun (WGS) entry which is preliminary data.</text>
</comment>
<dbReference type="InterPro" id="IPR052181">
    <property type="entry name" value="5hmC_binding"/>
</dbReference>
<organism evidence="2 3">
    <name type="scientific">Dictyobacter alpinus</name>
    <dbReference type="NCBI Taxonomy" id="2014873"/>
    <lineage>
        <taxon>Bacteria</taxon>
        <taxon>Bacillati</taxon>
        <taxon>Chloroflexota</taxon>
        <taxon>Ktedonobacteria</taxon>
        <taxon>Ktedonobacterales</taxon>
        <taxon>Dictyobacteraceae</taxon>
        <taxon>Dictyobacter</taxon>
    </lineage>
</organism>
<dbReference type="PANTHER" id="PTHR14087:SF7">
    <property type="entry name" value="THYMOCYTE NUCLEAR PROTEIN 1"/>
    <property type="match status" value="1"/>
</dbReference>
<sequence length="137" mass="15843">MAYFLAKTDPETYSIEQFEHDKKTVWDGVRNAAALLVIRSMRPDDLVFIYHSLGQSAIVGLARVTSDPRPDEYEPKSWVVDMEFVGRLAQPVTLRAVKESHLFDDWSLVRQSRLSTMAMPDTFVAWMREQYPQNKGF</sequence>
<dbReference type="InterPro" id="IPR015947">
    <property type="entry name" value="PUA-like_sf"/>
</dbReference>
<name>A0A402BAJ7_9CHLR</name>
<dbReference type="Pfam" id="PF01878">
    <property type="entry name" value="EVE"/>
    <property type="match status" value="1"/>
</dbReference>
<dbReference type="OrthoDB" id="9791347at2"/>
<accession>A0A402BAJ7</accession>
<evidence type="ECO:0000313" key="3">
    <source>
        <dbReference type="Proteomes" id="UP000287171"/>
    </source>
</evidence>
<protein>
    <submittedName>
        <fullName evidence="2">Ubiquinol-cytochrome c reductase</fullName>
    </submittedName>
</protein>
<dbReference type="RefSeq" id="WP_126628607.1">
    <property type="nucleotide sequence ID" value="NZ_BIFT01000001.1"/>
</dbReference>
<dbReference type="SUPFAM" id="SSF88697">
    <property type="entry name" value="PUA domain-like"/>
    <property type="match status" value="1"/>
</dbReference>
<dbReference type="InterPro" id="IPR002740">
    <property type="entry name" value="EVE_domain"/>
</dbReference>
<reference evidence="3" key="1">
    <citation type="submission" date="2018-12" db="EMBL/GenBank/DDBJ databases">
        <title>Tengunoibacter tsumagoiensis gen. nov., sp. nov., Dictyobacter kobayashii sp. nov., D. alpinus sp. nov., and D. joshuensis sp. nov. and description of Dictyobacteraceae fam. nov. within the order Ktedonobacterales isolated from Tengu-no-mugimeshi.</title>
        <authorList>
            <person name="Wang C.M."/>
            <person name="Zheng Y."/>
            <person name="Sakai Y."/>
            <person name="Toyoda A."/>
            <person name="Minakuchi Y."/>
            <person name="Abe K."/>
            <person name="Yokota A."/>
            <person name="Yabe S."/>
        </authorList>
    </citation>
    <scope>NUCLEOTIDE SEQUENCE [LARGE SCALE GENOMIC DNA]</scope>
    <source>
        <strain evidence="3">Uno16</strain>
    </source>
</reference>
<keyword evidence="3" id="KW-1185">Reference proteome</keyword>
<dbReference type="AlphaFoldDB" id="A0A402BAJ7"/>
<feature type="domain" description="EVE" evidence="1">
    <location>
        <begin position="2"/>
        <end position="127"/>
    </location>
</feature>
<dbReference type="EMBL" id="BIFT01000001">
    <property type="protein sequence ID" value="GCE28385.1"/>
    <property type="molecule type" value="Genomic_DNA"/>
</dbReference>
<gene>
    <name evidence="2" type="ORF">KDA_38690</name>
</gene>
<proteinExistence type="predicted"/>
<dbReference type="Gene3D" id="3.10.590.10">
    <property type="entry name" value="ph1033 like domains"/>
    <property type="match status" value="1"/>
</dbReference>
<dbReference type="Proteomes" id="UP000287171">
    <property type="component" value="Unassembled WGS sequence"/>
</dbReference>